<comment type="similarity">
    <text evidence="3">Belongs to the GRF family.</text>
</comment>
<name>A0AAD5ZWC1_9POAL</name>
<dbReference type="PROSITE" id="PS51667">
    <property type="entry name" value="WRC"/>
    <property type="match status" value="3"/>
</dbReference>
<dbReference type="GO" id="GO:0005524">
    <property type="term" value="F:ATP binding"/>
    <property type="evidence" value="ECO:0007669"/>
    <property type="project" value="UniProtKB-UniRule"/>
</dbReference>
<organism evidence="6 7">
    <name type="scientific">Rhynchospora tenuis</name>
    <dbReference type="NCBI Taxonomy" id="198213"/>
    <lineage>
        <taxon>Eukaryota</taxon>
        <taxon>Viridiplantae</taxon>
        <taxon>Streptophyta</taxon>
        <taxon>Embryophyta</taxon>
        <taxon>Tracheophyta</taxon>
        <taxon>Spermatophyta</taxon>
        <taxon>Magnoliopsida</taxon>
        <taxon>Liliopsida</taxon>
        <taxon>Poales</taxon>
        <taxon>Cyperaceae</taxon>
        <taxon>Cyperoideae</taxon>
        <taxon>Rhynchosporeae</taxon>
        <taxon>Rhynchospora</taxon>
    </lineage>
</organism>
<proteinExistence type="inferred from homology"/>
<dbReference type="Pfam" id="PF08879">
    <property type="entry name" value="WRC"/>
    <property type="match status" value="3"/>
</dbReference>
<protein>
    <recommendedName>
        <fullName evidence="3">Growth-regulating factor</fullName>
    </recommendedName>
</protein>
<gene>
    <name evidence="6" type="ORF">LUZ61_008833</name>
</gene>
<comment type="subcellular location">
    <subcellularLocation>
        <location evidence="3">Nucleus</location>
    </subcellularLocation>
</comment>
<dbReference type="GO" id="GO:0032502">
    <property type="term" value="P:developmental process"/>
    <property type="evidence" value="ECO:0007669"/>
    <property type="project" value="InterPro"/>
</dbReference>
<feature type="compositionally biased region" description="Basic and acidic residues" evidence="4">
    <location>
        <begin position="15"/>
        <end position="24"/>
    </location>
</feature>
<keyword evidence="3" id="KW-0804">Transcription</keyword>
<evidence type="ECO:0000256" key="4">
    <source>
        <dbReference type="SAM" id="MobiDB-lite"/>
    </source>
</evidence>
<keyword evidence="7" id="KW-1185">Reference proteome</keyword>
<evidence type="ECO:0000256" key="2">
    <source>
        <dbReference type="PROSITE-ProRule" id="PRU01002"/>
    </source>
</evidence>
<evidence type="ECO:0000313" key="7">
    <source>
        <dbReference type="Proteomes" id="UP001210211"/>
    </source>
</evidence>
<comment type="caution">
    <text evidence="2">Lacks conserved residue(s) required for the propagation of feature annotation.</text>
</comment>
<dbReference type="AlphaFoldDB" id="A0AAD5ZWC1"/>
<feature type="region of interest" description="Disordered" evidence="4">
    <location>
        <begin position="226"/>
        <end position="246"/>
    </location>
</feature>
<keyword evidence="3" id="KW-0805">Transcription regulation</keyword>
<dbReference type="Proteomes" id="UP001210211">
    <property type="component" value="Unassembled WGS sequence"/>
</dbReference>
<dbReference type="InterPro" id="IPR014977">
    <property type="entry name" value="WRC_dom"/>
</dbReference>
<reference evidence="6 7" key="1">
    <citation type="journal article" date="2022" name="Cell">
        <title>Repeat-based holocentromeres influence genome architecture and karyotype evolution.</title>
        <authorList>
            <person name="Hofstatter P.G."/>
            <person name="Thangavel G."/>
            <person name="Lux T."/>
            <person name="Neumann P."/>
            <person name="Vondrak T."/>
            <person name="Novak P."/>
            <person name="Zhang M."/>
            <person name="Costa L."/>
            <person name="Castellani M."/>
            <person name="Scott A."/>
            <person name="Toegelov H."/>
            <person name="Fuchs J."/>
            <person name="Mata-Sucre Y."/>
            <person name="Dias Y."/>
            <person name="Vanzela A.L.L."/>
            <person name="Huettel B."/>
            <person name="Almeida C.C.S."/>
            <person name="Simkova H."/>
            <person name="Souza G."/>
            <person name="Pedrosa-Harand A."/>
            <person name="Macas J."/>
            <person name="Mayer K.F.X."/>
            <person name="Houben A."/>
            <person name="Marques A."/>
        </authorList>
    </citation>
    <scope>NUCLEOTIDE SEQUENCE [LARGE SCALE GENOMIC DNA]</scope>
    <source>
        <strain evidence="6">RhyTen1mFocal</strain>
    </source>
</reference>
<comment type="function">
    <text evidence="3">Transcription activator.</text>
</comment>
<accession>A0AAD5ZWC1</accession>
<feature type="domain" description="WRC" evidence="5">
    <location>
        <begin position="13"/>
        <end position="57"/>
    </location>
</feature>
<feature type="region of interest" description="Disordered" evidence="4">
    <location>
        <begin position="50"/>
        <end position="79"/>
    </location>
</feature>
<dbReference type="EMBL" id="JAMRDG010000001">
    <property type="protein sequence ID" value="KAJ3705128.1"/>
    <property type="molecule type" value="Genomic_DNA"/>
</dbReference>
<sequence>MPRRSTPADGPPLPDDLRCRRSNGKDWRCSEQALPDLSYCAYHHRLNYHRPPPSASSSGRRPSRRKVAGSPTLSRDGIDKADLVGDCGAGLFGDDGSMVKRRRRRRKEDLMGIHEIGSPNIQSNKDMTLLNITGDESCLSDPIYDAVPVRCRPINESSITDLLSSNGIVSEMNTDELSISDTVFGALPVPDEYRCKRSNGKEWRCTEQALPGLSYCPYHHHLNYNRPPSKTKGTPRASRTKTIQQPDPSKILCRRTNGKGWQCPNLAVEGLSYCPYHHQLNYRGSTSGLAPKDAPRISHIKIKSQKIEPEEVQQRHNLLLDGLEYTF</sequence>
<evidence type="ECO:0000256" key="3">
    <source>
        <dbReference type="RuleBase" id="RU367127"/>
    </source>
</evidence>
<comment type="domain">
    <text evidence="3">The QLQ domain and WRC domain may be involved in protein-protein interaction and DNA-binding, respectively.</text>
</comment>
<dbReference type="InterPro" id="IPR031137">
    <property type="entry name" value="GRF"/>
</dbReference>
<dbReference type="PANTHER" id="PTHR31602">
    <property type="entry name" value="GROWTH-REGULATING FACTOR 5"/>
    <property type="match status" value="1"/>
</dbReference>
<evidence type="ECO:0000259" key="5">
    <source>
        <dbReference type="PROSITE" id="PS51667"/>
    </source>
</evidence>
<dbReference type="GO" id="GO:0006351">
    <property type="term" value="P:DNA-templated transcription"/>
    <property type="evidence" value="ECO:0007669"/>
    <property type="project" value="UniProtKB-UniRule"/>
</dbReference>
<keyword evidence="1 3" id="KW-0539">Nucleus</keyword>
<keyword evidence="3" id="KW-0010">Activator</keyword>
<feature type="domain" description="WRC" evidence="5">
    <location>
        <begin position="247"/>
        <end position="291"/>
    </location>
</feature>
<feature type="region of interest" description="Disordered" evidence="4">
    <location>
        <begin position="1"/>
        <end position="24"/>
    </location>
</feature>
<feature type="domain" description="WRC" evidence="5">
    <location>
        <begin position="189"/>
        <end position="233"/>
    </location>
</feature>
<dbReference type="GO" id="GO:0005634">
    <property type="term" value="C:nucleus"/>
    <property type="evidence" value="ECO:0007669"/>
    <property type="project" value="UniProtKB-SubCell"/>
</dbReference>
<evidence type="ECO:0000256" key="1">
    <source>
        <dbReference type="ARBA" id="ARBA00023242"/>
    </source>
</evidence>
<dbReference type="PANTHER" id="PTHR31602:SF8">
    <property type="entry name" value="GROWTH-REGULATING FACTOR 5"/>
    <property type="match status" value="1"/>
</dbReference>
<comment type="caution">
    <text evidence="6">The sequence shown here is derived from an EMBL/GenBank/DDBJ whole genome shotgun (WGS) entry which is preliminary data.</text>
</comment>
<evidence type="ECO:0000313" key="6">
    <source>
        <dbReference type="EMBL" id="KAJ3705128.1"/>
    </source>
</evidence>